<reference evidence="3" key="2">
    <citation type="submission" date="2021-12" db="EMBL/GenBank/DDBJ databases">
        <title>Resequencing data analysis of finger millet.</title>
        <authorList>
            <person name="Hatakeyama M."/>
            <person name="Aluri S."/>
            <person name="Balachadran M.T."/>
            <person name="Sivarajan S.R."/>
            <person name="Poveda L."/>
            <person name="Shimizu-Inatsugi R."/>
            <person name="Schlapbach R."/>
            <person name="Sreeman S.M."/>
            <person name="Shimizu K.K."/>
        </authorList>
    </citation>
    <scope>NUCLEOTIDE SEQUENCE</scope>
</reference>
<evidence type="ECO:0000256" key="2">
    <source>
        <dbReference type="ARBA" id="ARBA00022679"/>
    </source>
</evidence>
<dbReference type="EMBL" id="BQKI01000080">
    <property type="protein sequence ID" value="GJN28156.1"/>
    <property type="molecule type" value="Genomic_DNA"/>
</dbReference>
<sequence>MAVSFISRRKEQELVTPARSTPHEYKALSNIDDQHGLRYYPAGVEFFRCRRGTGIPSARDIADEPVGIIRVALAEALVSYYPLAGCLVELPVAGGKLLVDCTAEGVVFVEADAEVRVDDLAGQTLTQPYPCVEELLCSDIGEPQDAVVGKPLLFFQVTRFLNSDGFAIGYRYCHSIIDGLGMAQLLDDIYRLARGEMLTIQPVWGRELLTSLSPPCITHKHGAYDPLPAATSAPATDIILKTPLEHMVTRYFHFGLQEMAAIRSQVPASLRRSTTTFELAAAAFWRCRTAALEYSLNQQVRLMIWTNARWSWKPRSPLPEGFYGNALIPLTVEASVHELCHNPLSHVVDLVRNAKIAVTDDYMWSLLNFHAQHGRPFRSLEWTYVIGDTTGLSRRAMVNLGRWERAGGGISTTGRVVATSFQSYYDRCKCKRGDGKEFVTVSMSMCLPPAAMDRFAKLITTWSHESLMMSAM</sequence>
<keyword evidence="4" id="KW-1185">Reference proteome</keyword>
<comment type="similarity">
    <text evidence="1">Belongs to the plant acyltransferase family.</text>
</comment>
<dbReference type="AlphaFoldDB" id="A0AAV5F1N9"/>
<dbReference type="InterPro" id="IPR023213">
    <property type="entry name" value="CAT-like_dom_sf"/>
</dbReference>
<evidence type="ECO:0000313" key="4">
    <source>
        <dbReference type="Proteomes" id="UP001054889"/>
    </source>
</evidence>
<evidence type="ECO:0000313" key="3">
    <source>
        <dbReference type="EMBL" id="GJN28156.1"/>
    </source>
</evidence>
<evidence type="ECO:0000256" key="1">
    <source>
        <dbReference type="ARBA" id="ARBA00009861"/>
    </source>
</evidence>
<gene>
    <name evidence="3" type="primary">gb16246</name>
    <name evidence="3" type="ORF">PR202_gb16246</name>
</gene>
<comment type="caution">
    <text evidence="3">The sequence shown here is derived from an EMBL/GenBank/DDBJ whole genome shotgun (WGS) entry which is preliminary data.</text>
</comment>
<dbReference type="InterPro" id="IPR050898">
    <property type="entry name" value="Plant_acyltransferase"/>
</dbReference>
<reference evidence="3" key="1">
    <citation type="journal article" date="2018" name="DNA Res.">
        <title>Multiple hybrid de novo genome assembly of finger millet, an orphan allotetraploid crop.</title>
        <authorList>
            <person name="Hatakeyama M."/>
            <person name="Aluri S."/>
            <person name="Balachadran M.T."/>
            <person name="Sivarajan S.R."/>
            <person name="Patrignani A."/>
            <person name="Gruter S."/>
            <person name="Poveda L."/>
            <person name="Shimizu-Inatsugi R."/>
            <person name="Baeten J."/>
            <person name="Francoijs K.J."/>
            <person name="Nataraja K.N."/>
            <person name="Reddy Y.A.N."/>
            <person name="Phadnis S."/>
            <person name="Ravikumar R.L."/>
            <person name="Schlapbach R."/>
            <person name="Sreeman S.M."/>
            <person name="Shimizu K.K."/>
        </authorList>
    </citation>
    <scope>NUCLEOTIDE SEQUENCE</scope>
</reference>
<dbReference type="PANTHER" id="PTHR31147:SF66">
    <property type="entry name" value="OS05G0315700 PROTEIN"/>
    <property type="match status" value="1"/>
</dbReference>
<protein>
    <submittedName>
        <fullName evidence="3">Uncharacterized protein</fullName>
    </submittedName>
</protein>
<dbReference type="Proteomes" id="UP001054889">
    <property type="component" value="Unassembled WGS sequence"/>
</dbReference>
<accession>A0AAV5F1N9</accession>
<dbReference type="Pfam" id="PF02458">
    <property type="entry name" value="Transferase"/>
    <property type="match status" value="1"/>
</dbReference>
<name>A0AAV5F1N9_ELECO</name>
<organism evidence="3 4">
    <name type="scientific">Eleusine coracana subsp. coracana</name>
    <dbReference type="NCBI Taxonomy" id="191504"/>
    <lineage>
        <taxon>Eukaryota</taxon>
        <taxon>Viridiplantae</taxon>
        <taxon>Streptophyta</taxon>
        <taxon>Embryophyta</taxon>
        <taxon>Tracheophyta</taxon>
        <taxon>Spermatophyta</taxon>
        <taxon>Magnoliopsida</taxon>
        <taxon>Liliopsida</taxon>
        <taxon>Poales</taxon>
        <taxon>Poaceae</taxon>
        <taxon>PACMAD clade</taxon>
        <taxon>Chloridoideae</taxon>
        <taxon>Cynodonteae</taxon>
        <taxon>Eleusininae</taxon>
        <taxon>Eleusine</taxon>
    </lineage>
</organism>
<proteinExistence type="inferred from homology"/>
<dbReference type="PANTHER" id="PTHR31147">
    <property type="entry name" value="ACYL TRANSFERASE 4"/>
    <property type="match status" value="1"/>
</dbReference>
<keyword evidence="2" id="KW-0808">Transferase</keyword>
<dbReference type="GO" id="GO:0016747">
    <property type="term" value="F:acyltransferase activity, transferring groups other than amino-acyl groups"/>
    <property type="evidence" value="ECO:0007669"/>
    <property type="project" value="UniProtKB-ARBA"/>
</dbReference>
<dbReference type="Gene3D" id="3.30.559.10">
    <property type="entry name" value="Chloramphenicol acetyltransferase-like domain"/>
    <property type="match status" value="2"/>
</dbReference>